<dbReference type="Proteomes" id="UP000002274">
    <property type="component" value="Chromosome"/>
</dbReference>
<dbReference type="GO" id="GO:0032259">
    <property type="term" value="P:methylation"/>
    <property type="evidence" value="ECO:0007669"/>
    <property type="project" value="UniProtKB-KW"/>
</dbReference>
<evidence type="ECO:0000256" key="3">
    <source>
        <dbReference type="ARBA" id="ARBA00022679"/>
    </source>
</evidence>
<keyword evidence="2" id="KW-0489">Methyltransferase</keyword>
<sequence length="249" mass="28283">MKTDWDYSDLANAYLKRPDYSDNAIDAMLSIVEARKLWKFCDVGAGVAHLTLMLLERGFEVVPVEPNDAMRTSGINRTKSFSQVNWKEGTGEVTGEDSNLFDMVTFGSSFNVCDRQLALKETARILKPNGWFACMWNHRDLNDPIQKNIELIIKEHVPVYGYGTRREDQTSVINHSKLFGSVVHVDSRIMHEQTIDECVEAWRSHATLERQAGIAFPEVVNLIQQYLNSLGTASIKIPYSTNIWLAKLL</sequence>
<dbReference type="GO" id="GO:0008757">
    <property type="term" value="F:S-adenosylmethionine-dependent methyltransferase activity"/>
    <property type="evidence" value="ECO:0007669"/>
    <property type="project" value="InterPro"/>
</dbReference>
<evidence type="ECO:0000256" key="2">
    <source>
        <dbReference type="ARBA" id="ARBA00022603"/>
    </source>
</evidence>
<dbReference type="EMBL" id="CP000554">
    <property type="protein sequence ID" value="ABM79675.1"/>
    <property type="molecule type" value="Genomic_DNA"/>
</dbReference>
<dbReference type="Pfam" id="PF08241">
    <property type="entry name" value="Methyltransf_11"/>
    <property type="match status" value="1"/>
</dbReference>
<dbReference type="KEGG" id="pmf:P9303_29451"/>
<dbReference type="STRING" id="59922.P9303_29451"/>
<accession>A2CDW5</accession>
<reference evidence="5 6" key="1">
    <citation type="journal article" date="2007" name="PLoS Genet.">
        <title>Patterns and implications of gene gain and loss in the evolution of Prochlorococcus.</title>
        <authorList>
            <person name="Kettler G.C."/>
            <person name="Martiny A.C."/>
            <person name="Huang K."/>
            <person name="Zucker J."/>
            <person name="Coleman M.L."/>
            <person name="Rodrigue S."/>
            <person name="Chen F."/>
            <person name="Lapidus A."/>
            <person name="Ferriera S."/>
            <person name="Johnson J."/>
            <person name="Steglich C."/>
            <person name="Church G.M."/>
            <person name="Richardson P."/>
            <person name="Chisholm S.W."/>
        </authorList>
    </citation>
    <scope>NUCLEOTIDE SEQUENCE [LARGE SCALE GENOMIC DNA]</scope>
    <source>
        <strain evidence="5 6">MIT 9303</strain>
    </source>
</reference>
<evidence type="ECO:0000256" key="1">
    <source>
        <dbReference type="ARBA" id="ARBA00008361"/>
    </source>
</evidence>
<comment type="similarity">
    <text evidence="1">Belongs to the methyltransferase superfamily.</text>
</comment>
<dbReference type="PANTHER" id="PTHR44942">
    <property type="entry name" value="METHYLTRANSF_11 DOMAIN-CONTAINING PROTEIN"/>
    <property type="match status" value="1"/>
</dbReference>
<dbReference type="RefSeq" id="WP_011827513.1">
    <property type="nucleotide sequence ID" value="NC_008820.1"/>
</dbReference>
<dbReference type="Gene3D" id="3.40.50.150">
    <property type="entry name" value="Vaccinia Virus protein VP39"/>
    <property type="match status" value="1"/>
</dbReference>
<dbReference type="SUPFAM" id="SSF53335">
    <property type="entry name" value="S-adenosyl-L-methionine-dependent methyltransferases"/>
    <property type="match status" value="1"/>
</dbReference>
<keyword evidence="3" id="KW-0808">Transferase</keyword>
<proteinExistence type="inferred from homology"/>
<evidence type="ECO:0000313" key="6">
    <source>
        <dbReference type="Proteomes" id="UP000002274"/>
    </source>
</evidence>
<dbReference type="CDD" id="cd02440">
    <property type="entry name" value="AdoMet_MTases"/>
    <property type="match status" value="1"/>
</dbReference>
<dbReference type="InterPro" id="IPR051052">
    <property type="entry name" value="Diverse_substrate_MTase"/>
</dbReference>
<feature type="domain" description="Methyltransferase type 11" evidence="4">
    <location>
        <begin position="42"/>
        <end position="134"/>
    </location>
</feature>
<organism evidence="5 6">
    <name type="scientific">Prochlorococcus marinus (strain MIT 9303)</name>
    <dbReference type="NCBI Taxonomy" id="59922"/>
    <lineage>
        <taxon>Bacteria</taxon>
        <taxon>Bacillati</taxon>
        <taxon>Cyanobacteriota</taxon>
        <taxon>Cyanophyceae</taxon>
        <taxon>Synechococcales</taxon>
        <taxon>Prochlorococcaceae</taxon>
        <taxon>Prochlorococcus</taxon>
    </lineage>
</organism>
<dbReference type="InterPro" id="IPR029063">
    <property type="entry name" value="SAM-dependent_MTases_sf"/>
</dbReference>
<name>A2CDW5_PROM3</name>
<dbReference type="AlphaFoldDB" id="A2CDW5"/>
<dbReference type="BioCyc" id="PMAR59922:G1G80-2584-MONOMER"/>
<dbReference type="HOGENOM" id="CLU_049344_3_3_3"/>
<evidence type="ECO:0000259" key="4">
    <source>
        <dbReference type="Pfam" id="PF08241"/>
    </source>
</evidence>
<dbReference type="PANTHER" id="PTHR44942:SF4">
    <property type="entry name" value="METHYLTRANSFERASE TYPE 11 DOMAIN-CONTAINING PROTEIN"/>
    <property type="match status" value="1"/>
</dbReference>
<gene>
    <name evidence="5" type="ordered locus">P9303_29451</name>
</gene>
<dbReference type="InterPro" id="IPR013216">
    <property type="entry name" value="Methyltransf_11"/>
</dbReference>
<evidence type="ECO:0000313" key="5">
    <source>
        <dbReference type="EMBL" id="ABM79675.1"/>
    </source>
</evidence>
<protein>
    <recommendedName>
        <fullName evidence="4">Methyltransferase type 11 domain-containing protein</fullName>
    </recommendedName>
</protein>